<protein>
    <recommendedName>
        <fullName evidence="4">O-antigen ligase domain-containing protein</fullName>
    </recommendedName>
</protein>
<feature type="transmembrane region" description="Helical" evidence="1">
    <location>
        <begin position="184"/>
        <end position="207"/>
    </location>
</feature>
<feature type="transmembrane region" description="Helical" evidence="1">
    <location>
        <begin position="20"/>
        <end position="40"/>
    </location>
</feature>
<feature type="transmembrane region" description="Helical" evidence="1">
    <location>
        <begin position="359"/>
        <end position="380"/>
    </location>
</feature>
<name>A0A2A7AWA9_9FIRM</name>
<reference evidence="2 3" key="1">
    <citation type="journal article" date="2017" name="Front. Microbiol.">
        <title>New Insights into the Diversity of the Genus Faecalibacterium.</title>
        <authorList>
            <person name="Benevides L."/>
            <person name="Burman S."/>
            <person name="Martin R."/>
            <person name="Robert V."/>
            <person name="Thomas M."/>
            <person name="Miquel S."/>
            <person name="Chain F."/>
            <person name="Sokol H."/>
            <person name="Bermudez-Humaran L.G."/>
            <person name="Morrison M."/>
            <person name="Langella P."/>
            <person name="Azevedo V.A."/>
            <person name="Chatel J.M."/>
            <person name="Soares S."/>
        </authorList>
    </citation>
    <scope>NUCLEOTIDE SEQUENCE [LARGE SCALE GENOMIC DNA]</scope>
    <source>
        <strain evidence="2 3">CNCM I 4644</strain>
    </source>
</reference>
<evidence type="ECO:0008006" key="4">
    <source>
        <dbReference type="Google" id="ProtNLM"/>
    </source>
</evidence>
<dbReference type="AlphaFoldDB" id="A0A2A7AWA9"/>
<comment type="caution">
    <text evidence="2">The sequence shown here is derived from an EMBL/GenBank/DDBJ whole genome shotgun (WGS) entry which is preliminary data.</text>
</comment>
<evidence type="ECO:0000313" key="3">
    <source>
        <dbReference type="Proteomes" id="UP000220480"/>
    </source>
</evidence>
<evidence type="ECO:0000256" key="1">
    <source>
        <dbReference type="SAM" id="Phobius"/>
    </source>
</evidence>
<feature type="transmembrane region" description="Helical" evidence="1">
    <location>
        <begin position="319"/>
        <end position="339"/>
    </location>
</feature>
<feature type="transmembrane region" description="Helical" evidence="1">
    <location>
        <begin position="154"/>
        <end position="172"/>
    </location>
</feature>
<accession>A0A2A7AWA9</accession>
<proteinExistence type="predicted"/>
<organism evidence="2 3">
    <name type="scientific">Faecalibacterium prausnitzii</name>
    <dbReference type="NCBI Taxonomy" id="853"/>
    <lineage>
        <taxon>Bacteria</taxon>
        <taxon>Bacillati</taxon>
        <taxon>Bacillota</taxon>
        <taxon>Clostridia</taxon>
        <taxon>Eubacteriales</taxon>
        <taxon>Oscillospiraceae</taxon>
        <taxon>Faecalibacterium</taxon>
    </lineage>
</organism>
<gene>
    <name evidence="2" type="ORF">CGS59_10955</name>
</gene>
<evidence type="ECO:0000313" key="2">
    <source>
        <dbReference type="EMBL" id="PDX83399.1"/>
    </source>
</evidence>
<dbReference type="Proteomes" id="UP000220480">
    <property type="component" value="Unassembled WGS sequence"/>
</dbReference>
<feature type="transmembrane region" description="Helical" evidence="1">
    <location>
        <begin position="52"/>
        <end position="70"/>
    </location>
</feature>
<feature type="transmembrane region" description="Helical" evidence="1">
    <location>
        <begin position="113"/>
        <end position="134"/>
    </location>
</feature>
<keyword evidence="1" id="KW-0472">Membrane</keyword>
<keyword evidence="1" id="KW-1133">Transmembrane helix</keyword>
<feature type="transmembrane region" description="Helical" evidence="1">
    <location>
        <begin position="219"/>
        <end position="238"/>
    </location>
</feature>
<keyword evidence="1" id="KW-0812">Transmembrane</keyword>
<sequence length="381" mass="42867">MLLAYPIVFIFMGFSNLNMNIIGASLDISTAANIIYLLMLLKLLYSEPFIKVKNGSGLFFIVLAICSLNILVTNKLSQAVFMAAKLFVVYDILFELNEEKDERVQECSFTEKFIIALFLVIIGEVIYGVLFPVASSDSTWRAAQFGGVKDPNNLSLHCCLLFALATIINPNAVAKPLKRFIEILMPVIVFASISFTGITMISVLLIVGLWKQFNGIKKVVVTFVLALIATMASFINYANLLTALTNSNQSTVAAFAQRISLMLMQYRTGNYERLTSGRSSLWERYFDVFQNERISLQLFGSSGNLSHLIRQFGTASHNIYIDFLISYGFIGGFFISLLTLSDWLYKIRDKRYTNLIVNIAFAITFFSRSFDLSVFVLYVLL</sequence>
<dbReference type="EMBL" id="NMTZ01000026">
    <property type="protein sequence ID" value="PDX83399.1"/>
    <property type="molecule type" value="Genomic_DNA"/>
</dbReference>